<dbReference type="HOGENOM" id="CLU_046586_5_0_7"/>
<reference evidence="3" key="1">
    <citation type="submission" date="2009-11" db="EMBL/GenBank/DDBJ databases">
        <title>The complete genome of Sulfurospirillum deleyianum DSM 6946.</title>
        <authorList>
            <consortium name="US DOE Joint Genome Institute (JGI-PGF)"/>
            <person name="Lucas S."/>
            <person name="Copeland A."/>
            <person name="Lapidus A."/>
            <person name="Glavina del Rio T."/>
            <person name="Dalin E."/>
            <person name="Tice H."/>
            <person name="Bruce D."/>
            <person name="Goodwin L."/>
            <person name="Pitluck S."/>
            <person name="Kyrpides N."/>
            <person name="Mavromatis K."/>
            <person name="Ivanova N."/>
            <person name="Ovchinnikova G."/>
            <person name="Munk A.C."/>
            <person name="Lu M."/>
            <person name="Brettin T."/>
            <person name="Detter J.C."/>
            <person name="Han C."/>
            <person name="Tapia R."/>
            <person name="Larimer F."/>
            <person name="Land M."/>
            <person name="Hauser L."/>
            <person name="Markowitz V."/>
            <person name="Cheng J.F."/>
            <person name="Hugenholtz P."/>
            <person name="Woyke T."/>
            <person name="Wu D."/>
            <person name="Aumann P."/>
            <person name="Schneider S."/>
            <person name="Lang E."/>
            <person name="Spring S."/>
            <person name="Klenk H.P."/>
            <person name="Eisen J.A."/>
        </authorList>
    </citation>
    <scope>NUCLEOTIDE SEQUENCE [LARGE SCALE GENOMIC DNA]</scope>
    <source>
        <strain evidence="3">ATCC 51133 / DSM 6946 / 5175</strain>
    </source>
</reference>
<dbReference type="Proteomes" id="UP000002222">
    <property type="component" value="Chromosome"/>
</dbReference>
<dbReference type="RefSeq" id="WP_012858033.1">
    <property type="nucleotide sequence ID" value="NC_013512.1"/>
</dbReference>
<dbReference type="Gene3D" id="3.40.50.150">
    <property type="entry name" value="Vaccinia Virus protein VP39"/>
    <property type="match status" value="1"/>
</dbReference>
<feature type="domain" description="Methyltransferase type 11" evidence="1">
    <location>
        <begin position="42"/>
        <end position="131"/>
    </location>
</feature>
<dbReference type="CDD" id="cd02440">
    <property type="entry name" value="AdoMet_MTases"/>
    <property type="match status" value="1"/>
</dbReference>
<sequence>MMAQHIREFSKNAHRYDAHTALQQEIARYLVSKVVSHPQRILDLGCGSGAVFKTITWEYEHFIGVDCALAMCQLHPKNEKVEVVCDRFEKEQLLQETYDLIISSSALQWACDIEGLVQRIAFTCKEGAFAIFTDKTFETLYQMSGLPIFLPSAEHLQRVFDKHFTCHQEVKHFHLSFEDNRSLFRYIKNSGVSGGEKRLSVAQTKKLIETYPHPSLECEVLFVWGKSHYN</sequence>
<dbReference type="Pfam" id="PF08241">
    <property type="entry name" value="Methyltransf_11"/>
    <property type="match status" value="1"/>
</dbReference>
<dbReference type="KEGG" id="sdl:Sdel_2277"/>
<accession>D1B5B9</accession>
<dbReference type="SMR" id="D1B5B9"/>
<dbReference type="SUPFAM" id="SSF53335">
    <property type="entry name" value="S-adenosyl-L-methionine-dependent methyltransferases"/>
    <property type="match status" value="1"/>
</dbReference>
<dbReference type="GO" id="GO:0008757">
    <property type="term" value="F:S-adenosylmethionine-dependent methyltransferase activity"/>
    <property type="evidence" value="ECO:0007669"/>
    <property type="project" value="InterPro"/>
</dbReference>
<dbReference type="OrthoDB" id="5323359at2"/>
<keyword evidence="3" id="KW-1185">Reference proteome</keyword>
<dbReference type="STRING" id="525898.Sdel_2277"/>
<keyword evidence="2" id="KW-0808">Transferase</keyword>
<dbReference type="InterPro" id="IPR029063">
    <property type="entry name" value="SAM-dependent_MTases_sf"/>
</dbReference>
<dbReference type="PANTHER" id="PTHR43861:SF1">
    <property type="entry name" value="TRANS-ACONITATE 2-METHYLTRANSFERASE"/>
    <property type="match status" value="1"/>
</dbReference>
<evidence type="ECO:0000313" key="2">
    <source>
        <dbReference type="EMBL" id="ACZ13289.1"/>
    </source>
</evidence>
<dbReference type="AlphaFoldDB" id="D1B5B9"/>
<proteinExistence type="predicted"/>
<dbReference type="PANTHER" id="PTHR43861">
    <property type="entry name" value="TRANS-ACONITATE 2-METHYLTRANSFERASE-RELATED"/>
    <property type="match status" value="1"/>
</dbReference>
<evidence type="ECO:0000313" key="3">
    <source>
        <dbReference type="Proteomes" id="UP000002222"/>
    </source>
</evidence>
<organism evidence="2 3">
    <name type="scientific">Sulfurospirillum deleyianum (strain ATCC 51133 / DSM 6946 / 5175)</name>
    <dbReference type="NCBI Taxonomy" id="525898"/>
    <lineage>
        <taxon>Bacteria</taxon>
        <taxon>Pseudomonadati</taxon>
        <taxon>Campylobacterota</taxon>
        <taxon>Epsilonproteobacteria</taxon>
        <taxon>Campylobacterales</taxon>
        <taxon>Sulfurospirillaceae</taxon>
        <taxon>Sulfurospirillum</taxon>
    </lineage>
</organism>
<evidence type="ECO:0000259" key="1">
    <source>
        <dbReference type="Pfam" id="PF08241"/>
    </source>
</evidence>
<dbReference type="InterPro" id="IPR013216">
    <property type="entry name" value="Methyltransf_11"/>
</dbReference>
<dbReference type="EMBL" id="CP001816">
    <property type="protein sequence ID" value="ACZ13289.1"/>
    <property type="molecule type" value="Genomic_DNA"/>
</dbReference>
<dbReference type="GO" id="GO:0032259">
    <property type="term" value="P:methylation"/>
    <property type="evidence" value="ECO:0007669"/>
    <property type="project" value="UniProtKB-KW"/>
</dbReference>
<gene>
    <name evidence="2" type="ordered locus">Sdel_2277</name>
</gene>
<reference evidence="2 3" key="2">
    <citation type="journal article" date="2010" name="Stand. Genomic Sci.">
        <title>Complete genome sequence of Sulfurospirillum deleyianum type strain (5175).</title>
        <authorList>
            <person name="Sikorski J."/>
            <person name="Lapidus A."/>
            <person name="Copeland A."/>
            <person name="Glavina Del Rio T."/>
            <person name="Nolan M."/>
            <person name="Lucas S."/>
            <person name="Chen F."/>
            <person name="Tice H."/>
            <person name="Cheng J.F."/>
            <person name="Saunders E."/>
            <person name="Bruce D."/>
            <person name="Goodwin L."/>
            <person name="Pitluck S."/>
            <person name="Ovchinnikova G."/>
            <person name="Pati A."/>
            <person name="Ivanova N."/>
            <person name="Mavromatis K."/>
            <person name="Chen A."/>
            <person name="Palaniappan K."/>
            <person name="Chain P."/>
            <person name="Land M."/>
            <person name="Hauser L."/>
            <person name="Chang Y.J."/>
            <person name="Jeffries C.D."/>
            <person name="Brettin T."/>
            <person name="Detter J.C."/>
            <person name="Han C."/>
            <person name="Rohde M."/>
            <person name="Lang E."/>
            <person name="Spring S."/>
            <person name="Goker M."/>
            <person name="Bristow J."/>
            <person name="Eisen J.A."/>
            <person name="Markowitz V."/>
            <person name="Hugenholtz P."/>
            <person name="Kyrpides N.C."/>
            <person name="Klenk H.P."/>
        </authorList>
    </citation>
    <scope>NUCLEOTIDE SEQUENCE [LARGE SCALE GENOMIC DNA]</scope>
    <source>
        <strain evidence="3">ATCC 51133 / DSM 6946 / 5175</strain>
    </source>
</reference>
<name>D1B5B9_SULD5</name>
<protein>
    <submittedName>
        <fullName evidence="2">Methyltransferase type 12</fullName>
    </submittedName>
</protein>
<dbReference type="eggNOG" id="COG0500">
    <property type="taxonomic scope" value="Bacteria"/>
</dbReference>
<keyword evidence="2" id="KW-0489">Methyltransferase</keyword>